<dbReference type="GO" id="GO:0005886">
    <property type="term" value="C:plasma membrane"/>
    <property type="evidence" value="ECO:0007669"/>
    <property type="project" value="UniProtKB-SubCell"/>
</dbReference>
<dbReference type="OrthoDB" id="9765532at2"/>
<proteinExistence type="inferred from homology"/>
<evidence type="ECO:0000313" key="10">
    <source>
        <dbReference type="EMBL" id="SJZ48338.1"/>
    </source>
</evidence>
<feature type="domain" description="Citrate transporter-like" evidence="9">
    <location>
        <begin position="16"/>
        <end position="365"/>
    </location>
</feature>
<feature type="transmembrane region" description="Helical" evidence="8">
    <location>
        <begin position="312"/>
        <end position="337"/>
    </location>
</feature>
<dbReference type="Proteomes" id="UP000190625">
    <property type="component" value="Unassembled WGS sequence"/>
</dbReference>
<comment type="subcellular location">
    <subcellularLocation>
        <location evidence="1">Cell membrane</location>
        <topology evidence="1">Multi-pass membrane protein</topology>
    </subcellularLocation>
</comment>
<evidence type="ECO:0000256" key="7">
    <source>
        <dbReference type="ARBA" id="ARBA00023136"/>
    </source>
</evidence>
<dbReference type="AlphaFoldDB" id="A0A1T4L169"/>
<accession>A0A1T4L169</accession>
<evidence type="ECO:0000259" key="9">
    <source>
        <dbReference type="Pfam" id="PF03600"/>
    </source>
</evidence>
<sequence length="424" mass="45789">MEDAMLATIIFSGTYWFIITEKLHKATIALFGAALMVLFKILTQEEAFHYVDFNTIGLLIGMMIIVAITKRTGLFQYLAIKAAKSANGDPVKILVSFSIVTAISSALLDNVTTVLLMAPVTLLITDSLEVNPTPYLITQILASNIGGTATLIGDPPNIMIGSATDLGFLDFVINLAPVVIVIFVVIILILKKLYGKDLSVSEDIKRKISEFDEDKALQDKQLLIKSIVVLGITILGFAFHQTLGLESAIIALFGASLLLVLSNLDPEKVLEDVEWPTIFFFGGLFVIVGGLEAVGIIEEIAYQVMEFTQGDLVLMALLILWVSALASTVIDNIPFVATMIPIIKAMSEVGAGLETEPLWWALALGACLGGNGSLVGASANVVVAGIADKHDNPISFTNYLKVGFPLMLLMIVISSIYIYLRYLI</sequence>
<feature type="transmembrane region" description="Helical" evidence="8">
    <location>
        <begin position="26"/>
        <end position="42"/>
    </location>
</feature>
<feature type="transmembrane region" description="Helical" evidence="8">
    <location>
        <begin position="90"/>
        <end position="108"/>
    </location>
</feature>
<keyword evidence="7 8" id="KW-0472">Membrane</keyword>
<organism evidence="10 11">
    <name type="scientific">Selenihalanaerobacter shriftii</name>
    <dbReference type="NCBI Taxonomy" id="142842"/>
    <lineage>
        <taxon>Bacteria</taxon>
        <taxon>Bacillati</taxon>
        <taxon>Bacillota</taxon>
        <taxon>Clostridia</taxon>
        <taxon>Halanaerobiales</taxon>
        <taxon>Halobacteroidaceae</taxon>
        <taxon>Selenihalanaerobacter</taxon>
    </lineage>
</organism>
<dbReference type="EMBL" id="FUWM01000007">
    <property type="protein sequence ID" value="SJZ48338.1"/>
    <property type="molecule type" value="Genomic_DNA"/>
</dbReference>
<feature type="transmembrane region" description="Helical" evidence="8">
    <location>
        <begin position="222"/>
        <end position="239"/>
    </location>
</feature>
<dbReference type="InterPro" id="IPR000802">
    <property type="entry name" value="Arsenical_pump_ArsB"/>
</dbReference>
<dbReference type="RefSeq" id="WP_143555663.1">
    <property type="nucleotide sequence ID" value="NZ_FUWM01000007.1"/>
</dbReference>
<feature type="transmembrane region" description="Helical" evidence="8">
    <location>
        <begin position="358"/>
        <end position="387"/>
    </location>
</feature>
<evidence type="ECO:0000256" key="6">
    <source>
        <dbReference type="ARBA" id="ARBA00022989"/>
    </source>
</evidence>
<evidence type="ECO:0000256" key="5">
    <source>
        <dbReference type="ARBA" id="ARBA00022692"/>
    </source>
</evidence>
<dbReference type="CDD" id="cd01116">
    <property type="entry name" value="P_permease"/>
    <property type="match status" value="1"/>
</dbReference>
<evidence type="ECO:0000313" key="11">
    <source>
        <dbReference type="Proteomes" id="UP000190625"/>
    </source>
</evidence>
<dbReference type="STRING" id="142842.SAMN02745118_00983"/>
<dbReference type="PRINTS" id="PR00758">
    <property type="entry name" value="ARSENICPUMP"/>
</dbReference>
<evidence type="ECO:0000256" key="8">
    <source>
        <dbReference type="SAM" id="Phobius"/>
    </source>
</evidence>
<keyword evidence="5 8" id="KW-0812">Transmembrane</keyword>
<protein>
    <submittedName>
        <fullName evidence="10">Possible tyrosine transporter P-protein</fullName>
    </submittedName>
</protein>
<dbReference type="GO" id="GO:0015105">
    <property type="term" value="F:arsenite transmembrane transporter activity"/>
    <property type="evidence" value="ECO:0007669"/>
    <property type="project" value="InterPro"/>
</dbReference>
<feature type="transmembrane region" description="Helical" evidence="8">
    <location>
        <begin position="171"/>
        <end position="190"/>
    </location>
</feature>
<gene>
    <name evidence="10" type="ORF">SAMN02745118_00983</name>
</gene>
<keyword evidence="11" id="KW-1185">Reference proteome</keyword>
<evidence type="ECO:0000256" key="2">
    <source>
        <dbReference type="ARBA" id="ARBA00009843"/>
    </source>
</evidence>
<evidence type="ECO:0000256" key="4">
    <source>
        <dbReference type="ARBA" id="ARBA00022475"/>
    </source>
</evidence>
<evidence type="ECO:0000256" key="1">
    <source>
        <dbReference type="ARBA" id="ARBA00004651"/>
    </source>
</evidence>
<dbReference type="InterPro" id="IPR051475">
    <property type="entry name" value="Diverse_Ion_Transporter"/>
</dbReference>
<dbReference type="PANTHER" id="PTHR43568">
    <property type="entry name" value="P PROTEIN"/>
    <property type="match status" value="1"/>
</dbReference>
<reference evidence="11" key="1">
    <citation type="submission" date="2017-02" db="EMBL/GenBank/DDBJ databases">
        <authorList>
            <person name="Varghese N."/>
            <person name="Submissions S."/>
        </authorList>
    </citation>
    <scope>NUCLEOTIDE SEQUENCE [LARGE SCALE GENOMIC DNA]</scope>
    <source>
        <strain evidence="11">ATCC BAA-73</strain>
    </source>
</reference>
<feature type="transmembrane region" description="Helical" evidence="8">
    <location>
        <begin position="399"/>
        <end position="420"/>
    </location>
</feature>
<dbReference type="InterPro" id="IPR004680">
    <property type="entry name" value="Cit_transptr-like_dom"/>
</dbReference>
<dbReference type="PANTHER" id="PTHR43568:SF1">
    <property type="entry name" value="P PROTEIN"/>
    <property type="match status" value="1"/>
</dbReference>
<keyword evidence="3" id="KW-0813">Transport</keyword>
<name>A0A1T4L169_9FIRM</name>
<keyword evidence="6 8" id="KW-1133">Transmembrane helix</keyword>
<keyword evidence="4" id="KW-1003">Cell membrane</keyword>
<dbReference type="Pfam" id="PF03600">
    <property type="entry name" value="CitMHS"/>
    <property type="match status" value="1"/>
</dbReference>
<feature type="transmembrane region" description="Helical" evidence="8">
    <location>
        <begin position="48"/>
        <end position="69"/>
    </location>
</feature>
<evidence type="ECO:0000256" key="3">
    <source>
        <dbReference type="ARBA" id="ARBA00022448"/>
    </source>
</evidence>
<comment type="similarity">
    <text evidence="2">Belongs to the CitM (TC 2.A.11) transporter family.</text>
</comment>
<feature type="transmembrane region" description="Helical" evidence="8">
    <location>
        <begin position="276"/>
        <end position="297"/>
    </location>
</feature>